<gene>
    <name evidence="1" type="ORF">Fuma_06424</name>
</gene>
<dbReference type="STRING" id="1891926.Fuma_06424"/>
<dbReference type="OrthoDB" id="1097811at2"/>
<proteinExistence type="predicted"/>
<dbReference type="EMBL" id="CP017641">
    <property type="protein sequence ID" value="APZ96751.1"/>
    <property type="molecule type" value="Genomic_DNA"/>
</dbReference>
<protein>
    <recommendedName>
        <fullName evidence="3">Helix-turn-helix domain-containing protein</fullName>
    </recommendedName>
</protein>
<keyword evidence="2" id="KW-1185">Reference proteome</keyword>
<name>A0A1P8WRR6_9PLAN</name>
<evidence type="ECO:0000313" key="2">
    <source>
        <dbReference type="Proteomes" id="UP000187735"/>
    </source>
</evidence>
<reference evidence="1 2" key="1">
    <citation type="journal article" date="2016" name="Front. Microbiol.">
        <title>Fuerstia marisgermanicae gen. nov., sp. nov., an Unusual Member of the Phylum Planctomycetes from the German Wadden Sea.</title>
        <authorList>
            <person name="Kohn T."/>
            <person name="Heuer A."/>
            <person name="Jogler M."/>
            <person name="Vollmers J."/>
            <person name="Boedeker C."/>
            <person name="Bunk B."/>
            <person name="Rast P."/>
            <person name="Borchert D."/>
            <person name="Glockner I."/>
            <person name="Freese H.M."/>
            <person name="Klenk H.P."/>
            <person name="Overmann J."/>
            <person name="Kaster A.K."/>
            <person name="Rohde M."/>
            <person name="Wiegand S."/>
            <person name="Jogler C."/>
        </authorList>
    </citation>
    <scope>NUCLEOTIDE SEQUENCE [LARGE SCALE GENOMIC DNA]</scope>
    <source>
        <strain evidence="1 2">NH11</strain>
    </source>
</reference>
<dbReference type="KEGG" id="fmr:Fuma_06424"/>
<dbReference type="Proteomes" id="UP000187735">
    <property type="component" value="Chromosome"/>
</dbReference>
<dbReference type="AlphaFoldDB" id="A0A1P8WRR6"/>
<organism evidence="1 2">
    <name type="scientific">Fuerstiella marisgermanici</name>
    <dbReference type="NCBI Taxonomy" id="1891926"/>
    <lineage>
        <taxon>Bacteria</taxon>
        <taxon>Pseudomonadati</taxon>
        <taxon>Planctomycetota</taxon>
        <taxon>Planctomycetia</taxon>
        <taxon>Planctomycetales</taxon>
        <taxon>Planctomycetaceae</taxon>
        <taxon>Fuerstiella</taxon>
    </lineage>
</organism>
<evidence type="ECO:0008006" key="3">
    <source>
        <dbReference type="Google" id="ProtNLM"/>
    </source>
</evidence>
<sequence>MTNAVIMSEKQLQQLKDELASDILKGVERLLASSSEERAVDRRQMAETLGVGIATIDRLVSQGVIPSMLINSRRAFLPSEVFEALKAKSAA</sequence>
<dbReference type="RefSeq" id="WP_145944495.1">
    <property type="nucleotide sequence ID" value="NZ_CP017641.1"/>
</dbReference>
<accession>A0A1P8WRR6</accession>
<evidence type="ECO:0000313" key="1">
    <source>
        <dbReference type="EMBL" id="APZ96751.1"/>
    </source>
</evidence>